<protein>
    <submittedName>
        <fullName evidence="2">Uncharacterized protein</fullName>
    </submittedName>
</protein>
<reference evidence="2" key="1">
    <citation type="submission" date="2021-01" db="EMBL/GenBank/DDBJ databases">
        <authorList>
            <person name="Corre E."/>
            <person name="Pelletier E."/>
            <person name="Niang G."/>
            <person name="Scheremetjew M."/>
            <person name="Finn R."/>
            <person name="Kale V."/>
            <person name="Holt S."/>
            <person name="Cochrane G."/>
            <person name="Meng A."/>
            <person name="Brown T."/>
            <person name="Cohen L."/>
        </authorList>
    </citation>
    <scope>NUCLEOTIDE SEQUENCE</scope>
    <source>
        <strain evidence="2">CCMP3105</strain>
    </source>
</reference>
<dbReference type="AlphaFoldDB" id="A0A7S4WBM6"/>
<organism evidence="2">
    <name type="scientific">Alexandrium monilatum</name>
    <dbReference type="NCBI Taxonomy" id="311494"/>
    <lineage>
        <taxon>Eukaryota</taxon>
        <taxon>Sar</taxon>
        <taxon>Alveolata</taxon>
        <taxon>Dinophyceae</taxon>
        <taxon>Gonyaulacales</taxon>
        <taxon>Pyrocystaceae</taxon>
        <taxon>Alexandrium</taxon>
    </lineage>
</organism>
<sequence>MECPVQSLVGADGWPAPTAAAAPDGAFLLAAAGLQLAPAQAAAAAPRGGGQQLPPGEGDAPEEDRNALHKFAQDIRERGTVGAVVEAVKKNPLLLVPGGTAIMAAQAFLASGDGSAAEDGSVESGPGFNLPSYSSSSAPEPYCSGGFDLASALAPAAPAAAESPAPGMPSAAAAPAPVWQQHHPGAAAVPHEGVWQQQQQQQQPRPAPAPVETVDLLGLGD</sequence>
<gene>
    <name evidence="2" type="ORF">AMON00008_LOCUS58493</name>
</gene>
<evidence type="ECO:0000313" key="2">
    <source>
        <dbReference type="EMBL" id="CAE4658973.1"/>
    </source>
</evidence>
<accession>A0A7S4WBM6</accession>
<feature type="region of interest" description="Disordered" evidence="1">
    <location>
        <begin position="43"/>
        <end position="63"/>
    </location>
</feature>
<proteinExistence type="predicted"/>
<evidence type="ECO:0000256" key="1">
    <source>
        <dbReference type="SAM" id="MobiDB-lite"/>
    </source>
</evidence>
<dbReference type="EMBL" id="HBNR01081789">
    <property type="protein sequence ID" value="CAE4658973.1"/>
    <property type="molecule type" value="Transcribed_RNA"/>
</dbReference>
<feature type="compositionally biased region" description="Low complexity" evidence="1">
    <location>
        <begin position="160"/>
        <end position="177"/>
    </location>
</feature>
<feature type="region of interest" description="Disordered" evidence="1">
    <location>
        <begin position="160"/>
        <end position="221"/>
    </location>
</feature>
<feature type="compositionally biased region" description="Low complexity" evidence="1">
    <location>
        <begin position="43"/>
        <end position="56"/>
    </location>
</feature>
<name>A0A7S4WBM6_9DINO</name>